<evidence type="ECO:0000256" key="1">
    <source>
        <dbReference type="ARBA" id="ARBA00004141"/>
    </source>
</evidence>
<dbReference type="InterPro" id="IPR003689">
    <property type="entry name" value="ZIP"/>
</dbReference>
<keyword evidence="4 5" id="KW-0472">Membrane</keyword>
<dbReference type="RefSeq" id="WP_089514639.1">
    <property type="nucleotide sequence ID" value="NZ_NJGG01000001.1"/>
</dbReference>
<evidence type="ECO:0000313" key="7">
    <source>
        <dbReference type="Proteomes" id="UP000215188"/>
    </source>
</evidence>
<feature type="transmembrane region" description="Helical" evidence="5">
    <location>
        <begin position="202"/>
        <end position="219"/>
    </location>
</feature>
<evidence type="ECO:0000256" key="4">
    <source>
        <dbReference type="ARBA" id="ARBA00023136"/>
    </source>
</evidence>
<dbReference type="Pfam" id="PF02535">
    <property type="entry name" value="Zip"/>
    <property type="match status" value="1"/>
</dbReference>
<evidence type="ECO:0000256" key="2">
    <source>
        <dbReference type="ARBA" id="ARBA00022692"/>
    </source>
</evidence>
<dbReference type="EMBL" id="NJGG01000001">
    <property type="protein sequence ID" value="OXL15601.1"/>
    <property type="molecule type" value="Genomic_DNA"/>
</dbReference>
<evidence type="ECO:0000256" key="3">
    <source>
        <dbReference type="ARBA" id="ARBA00022989"/>
    </source>
</evidence>
<dbReference type="PANTHER" id="PTHR16950:SF16">
    <property type="entry name" value="ZINC TRANSPORTER ZIP13"/>
    <property type="match status" value="1"/>
</dbReference>
<feature type="transmembrane region" description="Helical" evidence="5">
    <location>
        <begin position="64"/>
        <end position="81"/>
    </location>
</feature>
<gene>
    <name evidence="6" type="ORF">AOC33_00425</name>
</gene>
<dbReference type="OrthoDB" id="9806593at2"/>
<dbReference type="Proteomes" id="UP000215188">
    <property type="component" value="Unassembled WGS sequence"/>
</dbReference>
<feature type="transmembrane region" description="Helical" evidence="5">
    <location>
        <begin position="175"/>
        <end position="196"/>
    </location>
</feature>
<sequence>MTLFWIILATTVAGLLSIAAAASLSLTVLSRMVNKMVSLSVGVLLATALLHSLPEAFTTPGADISSLFIALLAGLLGFFILEKAALLRHSHHHEHDGHGHHHGHDAESAGKSGWVILLGDGLHNFADGILIAAAFLVDPQIGVLTAVAIALHEIPQEVGDFIILLNAGFSKAKALLYNFISSLMAVIGGVLGYFFLDSAQALIPYVIVLASSSFIYIAVSDLMPQMHRRPKLKESLEQVFLIVLGVALVLFISELSHLGHSH</sequence>
<accession>A0A229FUA1</accession>
<proteinExistence type="predicted"/>
<feature type="transmembrane region" description="Helical" evidence="5">
    <location>
        <begin position="239"/>
        <end position="259"/>
    </location>
</feature>
<dbReference type="AlphaFoldDB" id="A0A229FUA1"/>
<reference evidence="6 7" key="1">
    <citation type="submission" date="2017-06" db="EMBL/GenBank/DDBJ databases">
        <title>Reclassification of a Polynucleobacter cosmopolitanus strain isolated from tropical Lake Victoria as Polynucleobacter victoriensis comb. nov.</title>
        <authorList>
            <person name="Hahn M.W."/>
        </authorList>
    </citation>
    <scope>NUCLEOTIDE SEQUENCE [LARGE SCALE GENOMIC DNA]</scope>
    <source>
        <strain evidence="6 7">MWH-MoIso2</strain>
    </source>
</reference>
<keyword evidence="7" id="KW-1185">Reference proteome</keyword>
<dbReference type="GO" id="GO:0016020">
    <property type="term" value="C:membrane"/>
    <property type="evidence" value="ECO:0007669"/>
    <property type="project" value="UniProtKB-SubCell"/>
</dbReference>
<evidence type="ECO:0000313" key="6">
    <source>
        <dbReference type="EMBL" id="OXL15601.1"/>
    </source>
</evidence>
<dbReference type="PANTHER" id="PTHR16950">
    <property type="entry name" value="ZINC TRANSPORTER SLC39A7 HISTIDINE-RICH MEMBRANE PROTEIN KE4"/>
    <property type="match status" value="1"/>
</dbReference>
<protein>
    <submittedName>
        <fullName evidence="6">ZIP zinc transporter</fullName>
    </submittedName>
</protein>
<comment type="caution">
    <text evidence="6">The sequence shown here is derived from an EMBL/GenBank/DDBJ whole genome shotgun (WGS) entry which is preliminary data.</text>
</comment>
<evidence type="ECO:0000256" key="5">
    <source>
        <dbReference type="SAM" id="Phobius"/>
    </source>
</evidence>
<organism evidence="6 7">
    <name type="scientific">Polynucleobacter cosmopolitanus</name>
    <dbReference type="NCBI Taxonomy" id="351345"/>
    <lineage>
        <taxon>Bacteria</taxon>
        <taxon>Pseudomonadati</taxon>
        <taxon>Pseudomonadota</taxon>
        <taxon>Betaproteobacteria</taxon>
        <taxon>Burkholderiales</taxon>
        <taxon>Burkholderiaceae</taxon>
        <taxon>Polynucleobacter</taxon>
    </lineage>
</organism>
<feature type="transmembrane region" description="Helical" evidence="5">
    <location>
        <begin position="6"/>
        <end position="29"/>
    </location>
</feature>
<name>A0A229FUA1_9BURK</name>
<keyword evidence="2 5" id="KW-0812">Transmembrane</keyword>
<dbReference type="GO" id="GO:0046873">
    <property type="term" value="F:metal ion transmembrane transporter activity"/>
    <property type="evidence" value="ECO:0007669"/>
    <property type="project" value="InterPro"/>
</dbReference>
<comment type="subcellular location">
    <subcellularLocation>
        <location evidence="1">Membrane</location>
        <topology evidence="1">Multi-pass membrane protein</topology>
    </subcellularLocation>
</comment>
<keyword evidence="3 5" id="KW-1133">Transmembrane helix</keyword>
<feature type="transmembrane region" description="Helical" evidence="5">
    <location>
        <begin position="36"/>
        <end position="52"/>
    </location>
</feature>